<evidence type="ECO:0000256" key="8">
    <source>
        <dbReference type="ARBA" id="ARBA00023008"/>
    </source>
</evidence>
<evidence type="ECO:0000256" key="13">
    <source>
        <dbReference type="ARBA" id="ARBA00044502"/>
    </source>
</evidence>
<dbReference type="Proteomes" id="UP000616885">
    <property type="component" value="Unassembled WGS sequence"/>
</dbReference>
<dbReference type="EC" id="1.14.99.56" evidence="15"/>
<keyword evidence="12" id="KW-0624">Polysaccharide degradation</keyword>
<dbReference type="GO" id="GO:0030245">
    <property type="term" value="P:cellulose catabolic process"/>
    <property type="evidence" value="ECO:0007669"/>
    <property type="project" value="UniProtKB-KW"/>
</dbReference>
<comment type="caution">
    <text evidence="19">The sequence shown here is derived from an EMBL/GenBank/DDBJ whole genome shotgun (WGS) entry which is preliminary data.</text>
</comment>
<dbReference type="InterPro" id="IPR049892">
    <property type="entry name" value="AA9"/>
</dbReference>
<evidence type="ECO:0000259" key="18">
    <source>
        <dbReference type="Pfam" id="PF03443"/>
    </source>
</evidence>
<evidence type="ECO:0000313" key="20">
    <source>
        <dbReference type="Proteomes" id="UP000616885"/>
    </source>
</evidence>
<feature type="region of interest" description="Disordered" evidence="16">
    <location>
        <begin position="326"/>
        <end position="382"/>
    </location>
</feature>
<dbReference type="InterPro" id="IPR005103">
    <property type="entry name" value="AA9_LPMO"/>
</dbReference>
<dbReference type="EMBL" id="JADCTT010000005">
    <property type="protein sequence ID" value="KAF9751521.1"/>
    <property type="molecule type" value="Genomic_DNA"/>
</dbReference>
<keyword evidence="10" id="KW-1015">Disulfide bond</keyword>
<keyword evidence="3" id="KW-0964">Secreted</keyword>
<feature type="signal peptide" evidence="17">
    <location>
        <begin position="1"/>
        <end position="20"/>
    </location>
</feature>
<comment type="catalytic activity">
    <reaction evidence="14">
        <text>[(1-&gt;4)-beta-D-glucosyl]n+m + reduced acceptor + O2 = 4-dehydro-beta-D-glucosyl-[(1-&gt;4)-beta-D-glucosyl]n-1 + [(1-&gt;4)-beta-D-glucosyl]m + acceptor + H2O.</text>
        <dbReference type="EC" id="1.14.99.56"/>
    </reaction>
</comment>
<organism evidence="19 20">
    <name type="scientific">Bionectria ochroleuca</name>
    <name type="common">Gliocladium roseum</name>
    <dbReference type="NCBI Taxonomy" id="29856"/>
    <lineage>
        <taxon>Eukaryota</taxon>
        <taxon>Fungi</taxon>
        <taxon>Dikarya</taxon>
        <taxon>Ascomycota</taxon>
        <taxon>Pezizomycotina</taxon>
        <taxon>Sordariomycetes</taxon>
        <taxon>Hypocreomycetidae</taxon>
        <taxon>Hypocreales</taxon>
        <taxon>Bionectriaceae</taxon>
        <taxon>Clonostachys</taxon>
    </lineage>
</organism>
<evidence type="ECO:0000256" key="12">
    <source>
        <dbReference type="ARBA" id="ARBA00023326"/>
    </source>
</evidence>
<evidence type="ECO:0000256" key="9">
    <source>
        <dbReference type="ARBA" id="ARBA00023033"/>
    </source>
</evidence>
<gene>
    <name evidence="19" type="ORF">IM811_013315</name>
</gene>
<keyword evidence="11" id="KW-0119">Carbohydrate metabolism</keyword>
<keyword evidence="6" id="KW-0136">Cellulose degradation</keyword>
<name>A0A8H7TKT9_BIOOC</name>
<feature type="compositionally biased region" description="Low complexity" evidence="16">
    <location>
        <begin position="326"/>
        <end position="361"/>
    </location>
</feature>
<reference evidence="19" key="1">
    <citation type="submission" date="2020-10" db="EMBL/GenBank/DDBJ databases">
        <title>High-Quality Genome Resource of Clonostachys rosea strain S41 by Oxford Nanopore Long-Read Sequencing.</title>
        <authorList>
            <person name="Wang H."/>
        </authorList>
    </citation>
    <scope>NUCLEOTIDE SEQUENCE</scope>
    <source>
        <strain evidence="19">S41</strain>
    </source>
</reference>
<comment type="similarity">
    <text evidence="13">Belongs to the polysaccharide monooxygenase AA9 family.</text>
</comment>
<feature type="domain" description="Auxiliary Activity family 9 catalytic" evidence="18">
    <location>
        <begin position="21"/>
        <end position="237"/>
    </location>
</feature>
<keyword evidence="8" id="KW-0186">Copper</keyword>
<sequence length="382" mass="37505">MPSAARVLASALAGAVAVSAHGYAKGLTVDGVYYAGYDVTSAPYQANPPTVIGWGTSATDLGFVAPDAFSSGDIVCHRDGTNAKGHATVAAGSKLYVQWNTWPESHKGPVIDYLANCGDAGCETVEKTSLKFFKIAEAGLIDGSSTPGVYAADELIDNNLGWMIEIPSDIAPGNYVLRHEIIALHSGGNANGAQNYPQCFNLKITGSGTSSPEGVPATELYTANDAGILFSIYGSVSSYPIPGPALIAGASAIQQASSAATATGTATPAGGDSSSPTSAAGSSSAAAPTSAAASTSAAAAPTSAAATSAAPTSAAQTTAPASSSAAQASASSGDFLTLSTGSAPAASSTATSTASQPAQTTKAPVCKSQALQEAPSPRSLSG</sequence>
<evidence type="ECO:0000256" key="14">
    <source>
        <dbReference type="ARBA" id="ARBA00045077"/>
    </source>
</evidence>
<evidence type="ECO:0000256" key="5">
    <source>
        <dbReference type="ARBA" id="ARBA00022729"/>
    </source>
</evidence>
<dbReference type="GO" id="GO:0005576">
    <property type="term" value="C:extracellular region"/>
    <property type="evidence" value="ECO:0007669"/>
    <property type="project" value="UniProtKB-SubCell"/>
</dbReference>
<dbReference type="PANTHER" id="PTHR33353:SF36">
    <property type="entry name" value="ENDO-BETA-1,4-GLUCANASE D"/>
    <property type="match status" value="1"/>
</dbReference>
<comment type="cofactor">
    <cofactor evidence="1">
        <name>Cu(2+)</name>
        <dbReference type="ChEBI" id="CHEBI:29036"/>
    </cofactor>
</comment>
<evidence type="ECO:0000256" key="1">
    <source>
        <dbReference type="ARBA" id="ARBA00001973"/>
    </source>
</evidence>
<feature type="chain" id="PRO_5034671080" description="lytic cellulose monooxygenase (C4-dehydrogenating)" evidence="17">
    <location>
        <begin position="21"/>
        <end position="382"/>
    </location>
</feature>
<dbReference type="Pfam" id="PF03443">
    <property type="entry name" value="AA9"/>
    <property type="match status" value="1"/>
</dbReference>
<dbReference type="PANTHER" id="PTHR33353">
    <property type="entry name" value="PUTATIVE (AFU_ORTHOLOGUE AFUA_1G12560)-RELATED"/>
    <property type="match status" value="1"/>
</dbReference>
<evidence type="ECO:0000256" key="2">
    <source>
        <dbReference type="ARBA" id="ARBA00004613"/>
    </source>
</evidence>
<keyword evidence="5 17" id="KW-0732">Signal</keyword>
<dbReference type="CDD" id="cd21175">
    <property type="entry name" value="LPMO_AA9"/>
    <property type="match status" value="1"/>
</dbReference>
<dbReference type="GO" id="GO:0046872">
    <property type="term" value="F:metal ion binding"/>
    <property type="evidence" value="ECO:0007669"/>
    <property type="project" value="UniProtKB-KW"/>
</dbReference>
<evidence type="ECO:0000256" key="3">
    <source>
        <dbReference type="ARBA" id="ARBA00022525"/>
    </source>
</evidence>
<keyword evidence="4" id="KW-0479">Metal-binding</keyword>
<dbReference type="Gene3D" id="2.70.50.70">
    <property type="match status" value="1"/>
</dbReference>
<protein>
    <recommendedName>
        <fullName evidence="15">lytic cellulose monooxygenase (C4-dehydrogenating)</fullName>
        <ecNumber evidence="15">1.14.99.56</ecNumber>
    </recommendedName>
</protein>
<evidence type="ECO:0000256" key="4">
    <source>
        <dbReference type="ARBA" id="ARBA00022723"/>
    </source>
</evidence>
<proteinExistence type="inferred from homology"/>
<keyword evidence="9" id="KW-0503">Monooxygenase</keyword>
<evidence type="ECO:0000256" key="7">
    <source>
        <dbReference type="ARBA" id="ARBA00023002"/>
    </source>
</evidence>
<evidence type="ECO:0000313" key="19">
    <source>
        <dbReference type="EMBL" id="KAF9751521.1"/>
    </source>
</evidence>
<evidence type="ECO:0000256" key="10">
    <source>
        <dbReference type="ARBA" id="ARBA00023157"/>
    </source>
</evidence>
<dbReference type="GO" id="GO:0004497">
    <property type="term" value="F:monooxygenase activity"/>
    <property type="evidence" value="ECO:0007669"/>
    <property type="project" value="UniProtKB-KW"/>
</dbReference>
<keyword evidence="7" id="KW-0560">Oxidoreductase</keyword>
<evidence type="ECO:0000256" key="17">
    <source>
        <dbReference type="SAM" id="SignalP"/>
    </source>
</evidence>
<evidence type="ECO:0000256" key="16">
    <source>
        <dbReference type="SAM" id="MobiDB-lite"/>
    </source>
</evidence>
<comment type="subcellular location">
    <subcellularLocation>
        <location evidence="2">Secreted</location>
    </subcellularLocation>
</comment>
<evidence type="ECO:0000256" key="6">
    <source>
        <dbReference type="ARBA" id="ARBA00023001"/>
    </source>
</evidence>
<feature type="region of interest" description="Disordered" evidence="16">
    <location>
        <begin position="263"/>
        <end position="285"/>
    </location>
</feature>
<evidence type="ECO:0000256" key="11">
    <source>
        <dbReference type="ARBA" id="ARBA00023277"/>
    </source>
</evidence>
<accession>A0A8H7TKT9</accession>
<evidence type="ECO:0000256" key="15">
    <source>
        <dbReference type="ARBA" id="ARBA00047174"/>
    </source>
</evidence>
<dbReference type="AlphaFoldDB" id="A0A8H7TKT9"/>